<dbReference type="Proteomes" id="UP001162992">
    <property type="component" value="Chromosome 13"/>
</dbReference>
<name>A0ACC2BTB7_DIPCM</name>
<sequence>MQRLSTVHPRLFSLAAAFLTSDLPSPRSFLVSSASQERTRLTFSLSVPAAKSLWVCKKIWKSAVRGELDMGGEGKPTVVIMFPGLQYLIDHDAIESRFTILKLWEADDRMAFFKENADKIKGLVGNASIGASAEVIDALPNLEIVSMHSVGIDKVDLVKCGERGIVVTNTPDVLTDETADFALALVLATMRRVCAADRYVREGLWPLKGDYPLSHKVSGKRFGIVGLGRIGSAIAKRAEGFGCSISYYARSKKSEYAYHFYDSVLELAKNSDILVLSCALTKETTHIVNRDVLNALGPDGTLVNIARGPVVDEPELVKALVEGRLGAAGLDVFEHEPQVPKELLSMDNVVLQPHAASATWETRRVMADLVIRNLEAHFSGKPLLTPVT</sequence>
<proteinExistence type="predicted"/>
<evidence type="ECO:0000313" key="2">
    <source>
        <dbReference type="Proteomes" id="UP001162992"/>
    </source>
</evidence>
<gene>
    <name evidence="1" type="ORF">O6H91_13G028700</name>
</gene>
<accession>A0ACC2BTB7</accession>
<comment type="caution">
    <text evidence="1">The sequence shown here is derived from an EMBL/GenBank/DDBJ whole genome shotgun (WGS) entry which is preliminary data.</text>
</comment>
<organism evidence="1 2">
    <name type="scientific">Diphasiastrum complanatum</name>
    <name type="common">Issler's clubmoss</name>
    <name type="synonym">Lycopodium complanatum</name>
    <dbReference type="NCBI Taxonomy" id="34168"/>
    <lineage>
        <taxon>Eukaryota</taxon>
        <taxon>Viridiplantae</taxon>
        <taxon>Streptophyta</taxon>
        <taxon>Embryophyta</taxon>
        <taxon>Tracheophyta</taxon>
        <taxon>Lycopodiopsida</taxon>
        <taxon>Lycopodiales</taxon>
        <taxon>Lycopodiaceae</taxon>
        <taxon>Lycopodioideae</taxon>
        <taxon>Diphasiastrum</taxon>
    </lineage>
</organism>
<reference evidence="2" key="1">
    <citation type="journal article" date="2024" name="Proc. Natl. Acad. Sci. U.S.A.">
        <title>Extraordinary preservation of gene collinearity over three hundred million years revealed in homosporous lycophytes.</title>
        <authorList>
            <person name="Li C."/>
            <person name="Wickell D."/>
            <person name="Kuo L.Y."/>
            <person name="Chen X."/>
            <person name="Nie B."/>
            <person name="Liao X."/>
            <person name="Peng D."/>
            <person name="Ji J."/>
            <person name="Jenkins J."/>
            <person name="Williams M."/>
            <person name="Shu S."/>
            <person name="Plott C."/>
            <person name="Barry K."/>
            <person name="Rajasekar S."/>
            <person name="Grimwood J."/>
            <person name="Han X."/>
            <person name="Sun S."/>
            <person name="Hou Z."/>
            <person name="He W."/>
            <person name="Dai G."/>
            <person name="Sun C."/>
            <person name="Schmutz J."/>
            <person name="Leebens-Mack J.H."/>
            <person name="Li F.W."/>
            <person name="Wang L."/>
        </authorList>
    </citation>
    <scope>NUCLEOTIDE SEQUENCE [LARGE SCALE GENOMIC DNA]</scope>
    <source>
        <strain evidence="2">cv. PW_Plant_1</strain>
    </source>
</reference>
<dbReference type="EMBL" id="CM055104">
    <property type="protein sequence ID" value="KAJ7533001.1"/>
    <property type="molecule type" value="Genomic_DNA"/>
</dbReference>
<keyword evidence="2" id="KW-1185">Reference proteome</keyword>
<evidence type="ECO:0000313" key="1">
    <source>
        <dbReference type="EMBL" id="KAJ7533001.1"/>
    </source>
</evidence>
<protein>
    <submittedName>
        <fullName evidence="1">Uncharacterized protein</fullName>
    </submittedName>
</protein>